<dbReference type="GO" id="GO:0051536">
    <property type="term" value="F:iron-sulfur cluster binding"/>
    <property type="evidence" value="ECO:0007669"/>
    <property type="project" value="UniProtKB-KW"/>
</dbReference>
<keyword evidence="2" id="KW-0949">S-adenosyl-L-methionine</keyword>
<dbReference type="CDD" id="cd01335">
    <property type="entry name" value="Radical_SAM"/>
    <property type="match status" value="1"/>
</dbReference>
<dbReference type="Proteomes" id="UP000285666">
    <property type="component" value="Unassembled WGS sequence"/>
</dbReference>
<sequence>MIQKSYLEYLQKYYPQYLEHYYNRKISLNYVVNEFSTSTENDYKEYILQKDKICKNFLKQYIYNCTADSQLALFNKIEIETINQCNNTCSFCPVNVQKDKRVHQQMTMELFKRIILQLVSLNYQGTINLFSNNEPLLDSLLLERLKFTRKSLPNAYIFIYSNGLLMTPEKLMELLPYVDFIHINNYNTEPVLLPGHLKLQQILIVNHVPKEKVEIHLRNINECLSSRAGNSPNRDSVAELTSPCILPFSQIVIRPNGQVSFCCNDAYGTYTMGDVSHETLLNIWYGKHYNKSRELMLKGRSFQLPCKNCDMLFMPLAYESNQTEVKNFD</sequence>
<evidence type="ECO:0000313" key="10">
    <source>
        <dbReference type="Proteomes" id="UP000285666"/>
    </source>
</evidence>
<evidence type="ECO:0000256" key="4">
    <source>
        <dbReference type="ARBA" id="ARBA00023004"/>
    </source>
</evidence>
<proteinExistence type="inferred from homology"/>
<dbReference type="Gene3D" id="3.20.20.70">
    <property type="entry name" value="Aldolase class I"/>
    <property type="match status" value="1"/>
</dbReference>
<dbReference type="SUPFAM" id="SSF102114">
    <property type="entry name" value="Radical SAM enzymes"/>
    <property type="match status" value="1"/>
</dbReference>
<organism evidence="9 10">
    <name type="scientific">Dorea formicigenerans</name>
    <dbReference type="NCBI Taxonomy" id="39486"/>
    <lineage>
        <taxon>Bacteria</taxon>
        <taxon>Bacillati</taxon>
        <taxon>Bacillota</taxon>
        <taxon>Clostridia</taxon>
        <taxon>Lachnospirales</taxon>
        <taxon>Lachnospiraceae</taxon>
        <taxon>Dorea</taxon>
    </lineage>
</organism>
<evidence type="ECO:0000256" key="2">
    <source>
        <dbReference type="ARBA" id="ARBA00022691"/>
    </source>
</evidence>
<name>A0A414QD47_9FIRM</name>
<dbReference type="CDD" id="cd21109">
    <property type="entry name" value="SPASM"/>
    <property type="match status" value="1"/>
</dbReference>
<dbReference type="PANTHER" id="PTHR43273:SF3">
    <property type="entry name" value="ANAEROBIC SULFATASE-MATURATING ENZYME HOMOLOG ASLB-RELATED"/>
    <property type="match status" value="1"/>
</dbReference>
<dbReference type="GO" id="GO:0016491">
    <property type="term" value="F:oxidoreductase activity"/>
    <property type="evidence" value="ECO:0007669"/>
    <property type="project" value="InterPro"/>
</dbReference>
<comment type="similarity">
    <text evidence="6">Belongs to the radical SAM superfamily. Anaerobic sulfatase-maturating enzyme family.</text>
</comment>
<evidence type="ECO:0000256" key="1">
    <source>
        <dbReference type="ARBA" id="ARBA00001966"/>
    </source>
</evidence>
<keyword evidence="4" id="KW-0408">Iron</keyword>
<accession>A0A414QD47</accession>
<reference evidence="9 10" key="1">
    <citation type="submission" date="2018-08" db="EMBL/GenBank/DDBJ databases">
        <title>A genome reference for cultivated species of the human gut microbiota.</title>
        <authorList>
            <person name="Zou Y."/>
            <person name="Xue W."/>
            <person name="Luo G."/>
        </authorList>
    </citation>
    <scope>NUCLEOTIDE SEQUENCE [LARGE SCALE GENOMIC DNA]</scope>
    <source>
        <strain evidence="9 10">AM23-7AC</strain>
    </source>
</reference>
<evidence type="ECO:0000259" key="8">
    <source>
        <dbReference type="Pfam" id="PF13186"/>
    </source>
</evidence>
<evidence type="ECO:0000256" key="3">
    <source>
        <dbReference type="ARBA" id="ARBA00022723"/>
    </source>
</evidence>
<dbReference type="InterPro" id="IPR007197">
    <property type="entry name" value="rSAM"/>
</dbReference>
<feature type="domain" description="4Fe4S-binding SPASM" evidence="8">
    <location>
        <begin position="244"/>
        <end position="310"/>
    </location>
</feature>
<evidence type="ECO:0000313" key="9">
    <source>
        <dbReference type="EMBL" id="RHF78712.1"/>
    </source>
</evidence>
<dbReference type="InterPro" id="IPR013785">
    <property type="entry name" value="Aldolase_TIM"/>
</dbReference>
<dbReference type="AlphaFoldDB" id="A0A414QD47"/>
<keyword evidence="5" id="KW-0411">Iron-sulfur</keyword>
<dbReference type="GO" id="GO:0046872">
    <property type="term" value="F:metal ion binding"/>
    <property type="evidence" value="ECO:0007669"/>
    <property type="project" value="UniProtKB-KW"/>
</dbReference>
<dbReference type="EMBL" id="QRHN01000010">
    <property type="protein sequence ID" value="RHF78712.1"/>
    <property type="molecule type" value="Genomic_DNA"/>
</dbReference>
<dbReference type="Pfam" id="PF13186">
    <property type="entry name" value="SPASM"/>
    <property type="match status" value="1"/>
</dbReference>
<protein>
    <submittedName>
        <fullName evidence="9">Radical SAM/SPASM domain-containing protein</fullName>
    </submittedName>
</protein>
<dbReference type="InterPro" id="IPR058240">
    <property type="entry name" value="rSAM_sf"/>
</dbReference>
<feature type="domain" description="Radical SAM core" evidence="7">
    <location>
        <begin position="79"/>
        <end position="184"/>
    </location>
</feature>
<dbReference type="RefSeq" id="WP_118237378.1">
    <property type="nucleotide sequence ID" value="NZ_QRHN01000010.1"/>
</dbReference>
<dbReference type="InterPro" id="IPR023885">
    <property type="entry name" value="4Fe4S-binding_SPASM_dom"/>
</dbReference>
<evidence type="ECO:0000256" key="5">
    <source>
        <dbReference type="ARBA" id="ARBA00023014"/>
    </source>
</evidence>
<dbReference type="SFLD" id="SFLDS00029">
    <property type="entry name" value="Radical_SAM"/>
    <property type="match status" value="1"/>
</dbReference>
<gene>
    <name evidence="9" type="ORF">DW658_08875</name>
</gene>
<evidence type="ECO:0000256" key="6">
    <source>
        <dbReference type="ARBA" id="ARBA00023601"/>
    </source>
</evidence>
<dbReference type="Pfam" id="PF04055">
    <property type="entry name" value="Radical_SAM"/>
    <property type="match status" value="1"/>
</dbReference>
<comment type="caution">
    <text evidence="9">The sequence shown here is derived from an EMBL/GenBank/DDBJ whole genome shotgun (WGS) entry which is preliminary data.</text>
</comment>
<evidence type="ECO:0000259" key="7">
    <source>
        <dbReference type="Pfam" id="PF04055"/>
    </source>
</evidence>
<dbReference type="InterPro" id="IPR023867">
    <property type="entry name" value="Sulphatase_maturase_rSAM"/>
</dbReference>
<dbReference type="PANTHER" id="PTHR43273">
    <property type="entry name" value="ANAEROBIC SULFATASE-MATURATING ENZYME HOMOLOG ASLB-RELATED"/>
    <property type="match status" value="1"/>
</dbReference>
<comment type="cofactor">
    <cofactor evidence="1">
        <name>[4Fe-4S] cluster</name>
        <dbReference type="ChEBI" id="CHEBI:49883"/>
    </cofactor>
</comment>
<keyword evidence="3" id="KW-0479">Metal-binding</keyword>